<organism evidence="1 2">
    <name type="scientific">Ancylostoma ceylanicum</name>
    <dbReference type="NCBI Taxonomy" id="53326"/>
    <lineage>
        <taxon>Eukaryota</taxon>
        <taxon>Metazoa</taxon>
        <taxon>Ecdysozoa</taxon>
        <taxon>Nematoda</taxon>
        <taxon>Chromadorea</taxon>
        <taxon>Rhabditida</taxon>
        <taxon>Rhabditina</taxon>
        <taxon>Rhabditomorpha</taxon>
        <taxon>Strongyloidea</taxon>
        <taxon>Ancylostomatidae</taxon>
        <taxon>Ancylostomatinae</taxon>
        <taxon>Ancylostoma</taxon>
    </lineage>
</organism>
<protein>
    <submittedName>
        <fullName evidence="1">Uncharacterized protein</fullName>
    </submittedName>
</protein>
<dbReference type="Proteomes" id="UP000024635">
    <property type="component" value="Unassembled WGS sequence"/>
</dbReference>
<comment type="caution">
    <text evidence="1">The sequence shown here is derived from an EMBL/GenBank/DDBJ whole genome shotgun (WGS) entry which is preliminary data.</text>
</comment>
<keyword evidence="2" id="KW-1185">Reference proteome</keyword>
<dbReference type="AlphaFoldDB" id="A0A016UA73"/>
<dbReference type="EMBL" id="JARK01001385">
    <property type="protein sequence ID" value="EYC11851.1"/>
    <property type="molecule type" value="Genomic_DNA"/>
</dbReference>
<sequence length="74" mass="8299">MFFYLRHALSASLVQARRDGADAQSVYLFEKDCTYINIMLDTASENGCFVSISGVSLVHFSCEKDNKTDAVREL</sequence>
<reference evidence="2" key="1">
    <citation type="journal article" date="2015" name="Nat. Genet.">
        <title>The genome and transcriptome of the zoonotic hookworm Ancylostoma ceylanicum identify infection-specific gene families.</title>
        <authorList>
            <person name="Schwarz E.M."/>
            <person name="Hu Y."/>
            <person name="Antoshechkin I."/>
            <person name="Miller M.M."/>
            <person name="Sternberg P.W."/>
            <person name="Aroian R.V."/>
        </authorList>
    </citation>
    <scope>NUCLEOTIDE SEQUENCE</scope>
    <source>
        <strain evidence="2">HY135</strain>
    </source>
</reference>
<accession>A0A016UA73</accession>
<evidence type="ECO:0000313" key="2">
    <source>
        <dbReference type="Proteomes" id="UP000024635"/>
    </source>
</evidence>
<proteinExistence type="predicted"/>
<gene>
    <name evidence="1" type="primary">Acey_s0049.g1811</name>
    <name evidence="1" type="ORF">Y032_0049g1811</name>
</gene>
<evidence type="ECO:0000313" key="1">
    <source>
        <dbReference type="EMBL" id="EYC11851.1"/>
    </source>
</evidence>
<name>A0A016UA73_9BILA</name>